<dbReference type="SUPFAM" id="SSF48019">
    <property type="entry name" value="post-AAA+ oligomerization domain-like"/>
    <property type="match status" value="1"/>
</dbReference>
<dbReference type="InterPro" id="IPR008921">
    <property type="entry name" value="DNA_pol3_clamp-load_cplx_C"/>
</dbReference>
<keyword evidence="5" id="KW-0235">DNA replication</keyword>
<dbReference type="PANTHER" id="PTHR34388">
    <property type="entry name" value="DNA POLYMERASE III SUBUNIT DELTA"/>
    <property type="match status" value="1"/>
</dbReference>
<evidence type="ECO:0000256" key="7">
    <source>
        <dbReference type="ARBA" id="ARBA00034754"/>
    </source>
</evidence>
<gene>
    <name evidence="11" type="ORF">J2Z34_000608</name>
</gene>
<evidence type="ECO:0000256" key="5">
    <source>
        <dbReference type="ARBA" id="ARBA00022705"/>
    </source>
</evidence>
<evidence type="ECO:0000256" key="8">
    <source>
        <dbReference type="ARBA" id="ARBA00049244"/>
    </source>
</evidence>
<dbReference type="Pfam" id="PF06144">
    <property type="entry name" value="DNA_pol3_delta"/>
    <property type="match status" value="1"/>
</dbReference>
<evidence type="ECO:0000256" key="4">
    <source>
        <dbReference type="ARBA" id="ARBA00022695"/>
    </source>
</evidence>
<keyword evidence="6" id="KW-0239">DNA-directed DNA polymerase</keyword>
<dbReference type="Pfam" id="PF21694">
    <property type="entry name" value="DNA_pol3_delta_C"/>
    <property type="match status" value="1"/>
</dbReference>
<feature type="domain" description="DNA polymerase III delta N-terminal" evidence="9">
    <location>
        <begin position="18"/>
        <end position="135"/>
    </location>
</feature>
<dbReference type="InterPro" id="IPR027417">
    <property type="entry name" value="P-loop_NTPase"/>
</dbReference>
<accession>A0ABS4G0V8</accession>
<keyword evidence="3 11" id="KW-0808">Transferase</keyword>
<evidence type="ECO:0000259" key="9">
    <source>
        <dbReference type="Pfam" id="PF06144"/>
    </source>
</evidence>
<dbReference type="Gene3D" id="1.10.8.60">
    <property type="match status" value="1"/>
</dbReference>
<evidence type="ECO:0000256" key="3">
    <source>
        <dbReference type="ARBA" id="ARBA00022679"/>
    </source>
</evidence>
<dbReference type="InterPro" id="IPR005790">
    <property type="entry name" value="DNA_polIII_delta"/>
</dbReference>
<feature type="domain" description="DNA polymerase III delta subunit-like C-terminal" evidence="10">
    <location>
        <begin position="233"/>
        <end position="342"/>
    </location>
</feature>
<dbReference type="Gene3D" id="1.20.272.10">
    <property type="match status" value="1"/>
</dbReference>
<reference evidence="11 12" key="1">
    <citation type="submission" date="2021-03" db="EMBL/GenBank/DDBJ databases">
        <title>Genomic Encyclopedia of Type Strains, Phase IV (KMG-IV): sequencing the most valuable type-strain genomes for metagenomic binning, comparative biology and taxonomic classification.</title>
        <authorList>
            <person name="Goeker M."/>
        </authorList>
    </citation>
    <scope>NUCLEOTIDE SEQUENCE [LARGE SCALE GENOMIC DNA]</scope>
    <source>
        <strain evidence="11 12">DSM 6139</strain>
    </source>
</reference>
<evidence type="ECO:0000259" key="10">
    <source>
        <dbReference type="Pfam" id="PF21694"/>
    </source>
</evidence>
<dbReference type="InterPro" id="IPR010372">
    <property type="entry name" value="DNA_pol3_delta_N"/>
</dbReference>
<comment type="similarity">
    <text evidence="7">Belongs to the DNA polymerase HolA subunit family.</text>
</comment>
<sequence length="350" mass="39637">MDYKELVGTARRKAKRAYFIYGQDEQLIFEVRNALREAVLDEIGGMNHIRLDGTKATYDDALNALSTYSMFPGGILVEISKCTFMDKEAGNDSPLRDLVAGYLENPREDLYFFASYKYDNELEKKNFYLDSLKKKISGASIIEHIDAVKQKGMPEFVEEAFSKRGGALPKPMVSFIADNFKGSLLQLEKEADKLLAYSAGREITKADVLKVMTISDERHVMNLLDLIFTERGIGRNIRDILSLQNDLMYRGEKPEAVIGIIGSRIRLLFGLRPLIEEGRPMTEIASKLRTSSAWYAERMSRISGSISYKEYSRIFRILLESELTLKSSSVDPASLLEVMVLSICDAKENR</sequence>
<dbReference type="NCBIfam" id="TIGR01128">
    <property type="entry name" value="holA"/>
    <property type="match status" value="1"/>
</dbReference>
<protein>
    <recommendedName>
        <fullName evidence="2">DNA polymerase III subunit delta</fullName>
        <ecNumber evidence="1">2.7.7.7</ecNumber>
    </recommendedName>
</protein>
<evidence type="ECO:0000256" key="1">
    <source>
        <dbReference type="ARBA" id="ARBA00012417"/>
    </source>
</evidence>
<dbReference type="SUPFAM" id="SSF52540">
    <property type="entry name" value="P-loop containing nucleoside triphosphate hydrolases"/>
    <property type="match status" value="1"/>
</dbReference>
<dbReference type="GO" id="GO:0003887">
    <property type="term" value="F:DNA-directed DNA polymerase activity"/>
    <property type="evidence" value="ECO:0007669"/>
    <property type="project" value="UniProtKB-EC"/>
</dbReference>
<comment type="catalytic activity">
    <reaction evidence="8">
        <text>DNA(n) + a 2'-deoxyribonucleoside 5'-triphosphate = DNA(n+1) + diphosphate</text>
        <dbReference type="Rhea" id="RHEA:22508"/>
        <dbReference type="Rhea" id="RHEA-COMP:17339"/>
        <dbReference type="Rhea" id="RHEA-COMP:17340"/>
        <dbReference type="ChEBI" id="CHEBI:33019"/>
        <dbReference type="ChEBI" id="CHEBI:61560"/>
        <dbReference type="ChEBI" id="CHEBI:173112"/>
        <dbReference type="EC" id="2.7.7.7"/>
    </reaction>
</comment>
<dbReference type="PANTHER" id="PTHR34388:SF1">
    <property type="entry name" value="DNA POLYMERASE III SUBUNIT DELTA"/>
    <property type="match status" value="1"/>
</dbReference>
<dbReference type="EC" id="2.7.7.7" evidence="1"/>
<proteinExistence type="inferred from homology"/>
<dbReference type="Proteomes" id="UP001519271">
    <property type="component" value="Unassembled WGS sequence"/>
</dbReference>
<evidence type="ECO:0000256" key="6">
    <source>
        <dbReference type="ARBA" id="ARBA00022932"/>
    </source>
</evidence>
<name>A0ABS4G0V8_9CLOT</name>
<evidence type="ECO:0000256" key="2">
    <source>
        <dbReference type="ARBA" id="ARBA00017703"/>
    </source>
</evidence>
<dbReference type="InterPro" id="IPR048466">
    <property type="entry name" value="DNA_pol3_delta-like_C"/>
</dbReference>
<evidence type="ECO:0000313" key="11">
    <source>
        <dbReference type="EMBL" id="MBP1918137.1"/>
    </source>
</evidence>
<dbReference type="EMBL" id="JAGGKC010000003">
    <property type="protein sequence ID" value="MBP1918137.1"/>
    <property type="molecule type" value="Genomic_DNA"/>
</dbReference>
<dbReference type="Gene3D" id="3.40.50.300">
    <property type="entry name" value="P-loop containing nucleotide triphosphate hydrolases"/>
    <property type="match status" value="1"/>
</dbReference>
<comment type="caution">
    <text evidence="11">The sequence shown here is derived from an EMBL/GenBank/DDBJ whole genome shotgun (WGS) entry which is preliminary data.</text>
</comment>
<keyword evidence="4 11" id="KW-0548">Nucleotidyltransferase</keyword>
<keyword evidence="12" id="KW-1185">Reference proteome</keyword>
<organism evidence="11 12">
    <name type="scientific">Youngiibacter multivorans</name>
    <dbReference type="NCBI Taxonomy" id="937251"/>
    <lineage>
        <taxon>Bacteria</taxon>
        <taxon>Bacillati</taxon>
        <taxon>Bacillota</taxon>
        <taxon>Clostridia</taxon>
        <taxon>Eubacteriales</taxon>
        <taxon>Clostridiaceae</taxon>
        <taxon>Youngiibacter</taxon>
    </lineage>
</organism>
<dbReference type="RefSeq" id="WP_209458376.1">
    <property type="nucleotide sequence ID" value="NZ_JAGGKC010000003.1"/>
</dbReference>
<evidence type="ECO:0000313" key="12">
    <source>
        <dbReference type="Proteomes" id="UP001519271"/>
    </source>
</evidence>